<feature type="compositionally biased region" description="Low complexity" evidence="1">
    <location>
        <begin position="255"/>
        <end position="281"/>
    </location>
</feature>
<dbReference type="AlphaFoldDB" id="A0AAD7HX30"/>
<feature type="compositionally biased region" description="Pro residues" evidence="1">
    <location>
        <begin position="194"/>
        <end position="205"/>
    </location>
</feature>
<feature type="compositionally biased region" description="Basic and acidic residues" evidence="1">
    <location>
        <begin position="350"/>
        <end position="365"/>
    </location>
</feature>
<evidence type="ECO:0000256" key="1">
    <source>
        <dbReference type="SAM" id="MobiDB-lite"/>
    </source>
</evidence>
<feature type="region of interest" description="Disordered" evidence="1">
    <location>
        <begin position="1"/>
        <end position="33"/>
    </location>
</feature>
<feature type="region of interest" description="Disordered" evidence="1">
    <location>
        <begin position="108"/>
        <end position="157"/>
    </location>
</feature>
<dbReference type="Proteomes" id="UP001215280">
    <property type="component" value="Unassembled WGS sequence"/>
</dbReference>
<feature type="compositionally biased region" description="Acidic residues" evidence="1">
    <location>
        <begin position="303"/>
        <end position="312"/>
    </location>
</feature>
<name>A0AAD7HX30_9AGAR</name>
<protein>
    <submittedName>
        <fullName evidence="2">Uncharacterized protein</fullName>
    </submittedName>
</protein>
<feature type="compositionally biased region" description="Acidic residues" evidence="1">
    <location>
        <begin position="114"/>
        <end position="126"/>
    </location>
</feature>
<accession>A0AAD7HX30</accession>
<feature type="compositionally biased region" description="Pro residues" evidence="1">
    <location>
        <begin position="138"/>
        <end position="150"/>
    </location>
</feature>
<comment type="caution">
    <text evidence="2">The sequence shown here is derived from an EMBL/GenBank/DDBJ whole genome shotgun (WGS) entry which is preliminary data.</text>
</comment>
<reference evidence="2" key="1">
    <citation type="submission" date="2023-03" db="EMBL/GenBank/DDBJ databases">
        <title>Massive genome expansion in bonnet fungi (Mycena s.s.) driven by repeated elements and novel gene families across ecological guilds.</title>
        <authorList>
            <consortium name="Lawrence Berkeley National Laboratory"/>
            <person name="Harder C.B."/>
            <person name="Miyauchi S."/>
            <person name="Viragh M."/>
            <person name="Kuo A."/>
            <person name="Thoen E."/>
            <person name="Andreopoulos B."/>
            <person name="Lu D."/>
            <person name="Skrede I."/>
            <person name="Drula E."/>
            <person name="Henrissat B."/>
            <person name="Morin E."/>
            <person name="Kohler A."/>
            <person name="Barry K."/>
            <person name="LaButti K."/>
            <person name="Morin E."/>
            <person name="Salamov A."/>
            <person name="Lipzen A."/>
            <person name="Mereny Z."/>
            <person name="Hegedus B."/>
            <person name="Baldrian P."/>
            <person name="Stursova M."/>
            <person name="Weitz H."/>
            <person name="Taylor A."/>
            <person name="Grigoriev I.V."/>
            <person name="Nagy L.G."/>
            <person name="Martin F."/>
            <person name="Kauserud H."/>
        </authorList>
    </citation>
    <scope>NUCLEOTIDE SEQUENCE</scope>
    <source>
        <strain evidence="2">CBHHK188m</strain>
    </source>
</reference>
<proteinExistence type="predicted"/>
<organism evidence="2 3">
    <name type="scientific">Mycena maculata</name>
    <dbReference type="NCBI Taxonomy" id="230809"/>
    <lineage>
        <taxon>Eukaryota</taxon>
        <taxon>Fungi</taxon>
        <taxon>Dikarya</taxon>
        <taxon>Basidiomycota</taxon>
        <taxon>Agaricomycotina</taxon>
        <taxon>Agaricomycetes</taxon>
        <taxon>Agaricomycetidae</taxon>
        <taxon>Agaricales</taxon>
        <taxon>Marasmiineae</taxon>
        <taxon>Mycenaceae</taxon>
        <taxon>Mycena</taxon>
    </lineage>
</organism>
<dbReference type="EMBL" id="JARJLG010000191">
    <property type="protein sequence ID" value="KAJ7730384.1"/>
    <property type="molecule type" value="Genomic_DNA"/>
</dbReference>
<feature type="region of interest" description="Disordered" evidence="1">
    <location>
        <begin position="188"/>
        <end position="365"/>
    </location>
</feature>
<evidence type="ECO:0000313" key="2">
    <source>
        <dbReference type="EMBL" id="KAJ7730384.1"/>
    </source>
</evidence>
<keyword evidence="3" id="KW-1185">Reference proteome</keyword>
<evidence type="ECO:0000313" key="3">
    <source>
        <dbReference type="Proteomes" id="UP001215280"/>
    </source>
</evidence>
<feature type="compositionally biased region" description="Low complexity" evidence="1">
    <location>
        <begin position="239"/>
        <end position="248"/>
    </location>
</feature>
<gene>
    <name evidence="2" type="ORF">DFH07DRAFT_781655</name>
</gene>
<sequence length="440" mass="48234">MPHPILKRATSADVNERGGYPISGGREVHFPPSPRLTRTFSAHSSALYDRSPIEVAPNTCALPARGCPGRTYYDEGKRHRPVPAFANLNTNHDKKMKPRGHLHPRAIAAWAPEGNDDEGEDRDGQDEERTPTRTSPYIPLPVPPPIPQPYSAPASLHHSYTHPSYPAPASAYSHPPYATHSYSQPTYPTYSYVQPPPPQSAPPALIPDLSSESDESDGFTSPPPEPASTSFVTGGGKYYGSPYAYAPQSAPPHPSYSYPTYPTYAPSPVSSYPTYPQSAPHPQAPAPAQPERRRRRRSPVPVPEEDGYEEDRDTPYPRASPPRPRRIHSAPAAPVMDPSPPRPRQSSATPKEKKDKSERREKDKCRVTALCRSLKGVSVGQGPGRVDPDNGVSGWIRRVCCRGGHKAQNKAYEVDAGNGVKFGKAAERQTERLRLEFGNC</sequence>